<organism evidence="2 3">
    <name type="scientific">Setaria digitata</name>
    <dbReference type="NCBI Taxonomy" id="48799"/>
    <lineage>
        <taxon>Eukaryota</taxon>
        <taxon>Metazoa</taxon>
        <taxon>Ecdysozoa</taxon>
        <taxon>Nematoda</taxon>
        <taxon>Chromadorea</taxon>
        <taxon>Rhabditida</taxon>
        <taxon>Spirurina</taxon>
        <taxon>Spiruromorpha</taxon>
        <taxon>Filarioidea</taxon>
        <taxon>Setariidae</taxon>
        <taxon>Setaria</taxon>
    </lineage>
</organism>
<dbReference type="WBParaSite" id="sdigi.contig4.g509.t1">
    <property type="protein sequence ID" value="sdigi.contig4.g509.t1"/>
    <property type="gene ID" value="sdigi.contig4.g509"/>
</dbReference>
<dbReference type="PANTHER" id="PTHR10219">
    <property type="entry name" value="GLYCOLIPID TRANSFER PROTEIN-RELATED"/>
    <property type="match status" value="1"/>
</dbReference>
<dbReference type="Gene3D" id="1.10.3520.10">
    <property type="entry name" value="Glycolipid transfer protein"/>
    <property type="match status" value="1"/>
</dbReference>
<dbReference type="SUPFAM" id="SSF110004">
    <property type="entry name" value="Glycolipid transfer protein, GLTP"/>
    <property type="match status" value="1"/>
</dbReference>
<dbReference type="InterPro" id="IPR014830">
    <property type="entry name" value="Glycolipid_transfer_prot_dom"/>
</dbReference>
<accession>A0A915PZT4</accession>
<feature type="domain" description="Glycolipid transfer protein" evidence="1">
    <location>
        <begin position="84"/>
        <end position="211"/>
    </location>
</feature>
<dbReference type="GO" id="GO:0005829">
    <property type="term" value="C:cytosol"/>
    <property type="evidence" value="ECO:0007669"/>
    <property type="project" value="TreeGrafter"/>
</dbReference>
<evidence type="ECO:0000313" key="2">
    <source>
        <dbReference type="Proteomes" id="UP000887581"/>
    </source>
</evidence>
<keyword evidence="2" id="KW-1185">Reference proteome</keyword>
<reference evidence="3" key="1">
    <citation type="submission" date="2022-11" db="UniProtKB">
        <authorList>
            <consortium name="WormBaseParasite"/>
        </authorList>
    </citation>
    <scope>IDENTIFICATION</scope>
</reference>
<dbReference type="InterPro" id="IPR036497">
    <property type="entry name" value="GLTP_sf"/>
</dbReference>
<protein>
    <submittedName>
        <fullName evidence="3">Glycolipid transfer protein domain-containing protein</fullName>
    </submittedName>
</protein>
<dbReference type="AlphaFoldDB" id="A0A915PZT4"/>
<dbReference type="PANTHER" id="PTHR10219:SF43">
    <property type="entry name" value="GLYCOLIPID TRANSFER PROTEIN DOMAIN-CONTAINING PROTEIN"/>
    <property type="match status" value="1"/>
</dbReference>
<dbReference type="Proteomes" id="UP000887581">
    <property type="component" value="Unplaced"/>
</dbReference>
<evidence type="ECO:0000259" key="1">
    <source>
        <dbReference type="Pfam" id="PF08718"/>
    </source>
</evidence>
<name>A0A915PZT4_9BILA</name>
<dbReference type="Pfam" id="PF08718">
    <property type="entry name" value="GLTP"/>
    <property type="match status" value="1"/>
</dbReference>
<sequence>MEDDMVEEVMVRNNGFDIDLVTELFKKSLVGDNDVSLLLYIDAYRQINRDKILDSEVPCILNSKWGTEQLKCRSMFMTPFPFCYRLFSLLSKGFSFIENDLLEKEKILMNLHTSDPIHYDTVNKMVSWECRSGEPSEKGSRTLLRLHRALLFIIDFSKNLKDSDEGDQISTLCQASYNDTLSRDHSWIIRKLVGVAIHLLVSRDYILKALMKKRGLRNEHEVKQAIIRFIDAAEQVFNRLQKIYEGRSILNLP</sequence>
<evidence type="ECO:0000313" key="3">
    <source>
        <dbReference type="WBParaSite" id="sdigi.contig4.g509.t1"/>
    </source>
</evidence>
<proteinExistence type="predicted"/>
<dbReference type="GO" id="GO:0016020">
    <property type="term" value="C:membrane"/>
    <property type="evidence" value="ECO:0007669"/>
    <property type="project" value="TreeGrafter"/>
</dbReference>
<dbReference type="GO" id="GO:1902387">
    <property type="term" value="F:ceramide 1-phosphate binding"/>
    <property type="evidence" value="ECO:0007669"/>
    <property type="project" value="TreeGrafter"/>
</dbReference>
<dbReference type="GO" id="GO:1902388">
    <property type="term" value="F:ceramide 1-phosphate transfer activity"/>
    <property type="evidence" value="ECO:0007669"/>
    <property type="project" value="TreeGrafter"/>
</dbReference>